<dbReference type="GO" id="GO:0000215">
    <property type="term" value="F:tRNA 2'-phosphotransferase activity"/>
    <property type="evidence" value="ECO:0007669"/>
    <property type="project" value="UniProtKB-EC"/>
</dbReference>
<dbReference type="GeneTree" id="ENSGT00390000002731"/>
<dbReference type="SUPFAM" id="SSF56399">
    <property type="entry name" value="ADP-ribosylation"/>
    <property type="match status" value="1"/>
</dbReference>
<keyword evidence="4" id="KW-0808">Transferase</keyword>
<keyword evidence="8" id="KW-0812">Transmembrane</keyword>
<keyword evidence="5" id="KW-0520">NAD</keyword>
<evidence type="ECO:0000256" key="1">
    <source>
        <dbReference type="ARBA" id="ARBA00003343"/>
    </source>
</evidence>
<gene>
    <name evidence="9" type="primary">LOC113452603</name>
</gene>
<dbReference type="PANTHER" id="PTHR12684:SF2">
    <property type="entry name" value="TRNA 2'-PHOSPHOTRANSFERASE 1"/>
    <property type="match status" value="1"/>
</dbReference>
<proteinExistence type="inferred from homology"/>
<dbReference type="InterPro" id="IPR042080">
    <property type="entry name" value="RNA_2'-PTrans_N"/>
</dbReference>
<reference evidence="9" key="2">
    <citation type="submission" date="2025-09" db="UniProtKB">
        <authorList>
            <consortium name="Ensembl"/>
        </authorList>
    </citation>
    <scope>IDENTIFICATION</scope>
</reference>
<dbReference type="EC" id="2.7.1.160" evidence="3"/>
<feature type="region of interest" description="Disordered" evidence="7">
    <location>
        <begin position="1"/>
        <end position="35"/>
    </location>
</feature>
<comment type="function">
    <text evidence="1">Catalyzes the last step of tRNA splicing, the transfer of the splice junction 2'-phosphate from ligated tRNA to NAD to produce ADP-ribose 1''-2'' cyclic phosphate.</text>
</comment>
<dbReference type="Gene3D" id="3.20.170.30">
    <property type="match status" value="1"/>
</dbReference>
<dbReference type="Gene3D" id="1.10.10.970">
    <property type="entry name" value="RNA 2'-phosphotransferase, Tpt1/KptA family, N-terminal domain"/>
    <property type="match status" value="1"/>
</dbReference>
<dbReference type="PANTHER" id="PTHR12684">
    <property type="entry name" value="PUTATIVE PHOSPHOTRANSFERASE"/>
    <property type="match status" value="1"/>
</dbReference>
<evidence type="ECO:0000256" key="5">
    <source>
        <dbReference type="ARBA" id="ARBA00023027"/>
    </source>
</evidence>
<evidence type="ECO:0000256" key="8">
    <source>
        <dbReference type="SAM" id="Phobius"/>
    </source>
</evidence>
<feature type="transmembrane region" description="Helical" evidence="8">
    <location>
        <begin position="84"/>
        <end position="103"/>
    </location>
</feature>
<evidence type="ECO:0000256" key="6">
    <source>
        <dbReference type="ARBA" id="ARBA00047949"/>
    </source>
</evidence>
<dbReference type="InterPro" id="IPR002745">
    <property type="entry name" value="Ptrans_KptA/Tpt1"/>
</dbReference>
<dbReference type="GO" id="GO:0006388">
    <property type="term" value="P:tRNA splicing, via endonucleolytic cleavage and ligation"/>
    <property type="evidence" value="ECO:0007669"/>
    <property type="project" value="TreeGrafter"/>
</dbReference>
<dbReference type="Pfam" id="PF01885">
    <property type="entry name" value="PTS_2-RNA"/>
    <property type="match status" value="1"/>
</dbReference>
<reference evidence="9" key="1">
    <citation type="submission" date="2025-08" db="UniProtKB">
        <authorList>
            <consortium name="Ensembl"/>
        </authorList>
    </citation>
    <scope>IDENTIFICATION</scope>
</reference>
<evidence type="ECO:0000256" key="4">
    <source>
        <dbReference type="ARBA" id="ARBA00022679"/>
    </source>
</evidence>
<protein>
    <recommendedName>
        <fullName evidence="3">2'-phosphotransferase</fullName>
        <ecNumber evidence="3">2.7.1.160</ecNumber>
    </recommendedName>
</protein>
<keyword evidence="8" id="KW-1133">Transmembrane helix</keyword>
<dbReference type="InterPro" id="IPR042081">
    <property type="entry name" value="RNA_2'-PTrans_C"/>
</dbReference>
<dbReference type="Ensembl" id="ENSPTXT00000023451.1">
    <property type="protein sequence ID" value="ENSPTXP00000022751.1"/>
    <property type="gene ID" value="ENSPTXG00000015741.1"/>
</dbReference>
<evidence type="ECO:0000313" key="9">
    <source>
        <dbReference type="Ensembl" id="ENSPTXP00000022751.1"/>
    </source>
</evidence>
<dbReference type="Proteomes" id="UP000472273">
    <property type="component" value="Unplaced"/>
</dbReference>
<organism evidence="9 10">
    <name type="scientific">Pseudonaja textilis</name>
    <name type="common">Eastern brown snake</name>
    <dbReference type="NCBI Taxonomy" id="8673"/>
    <lineage>
        <taxon>Eukaryota</taxon>
        <taxon>Metazoa</taxon>
        <taxon>Chordata</taxon>
        <taxon>Craniata</taxon>
        <taxon>Vertebrata</taxon>
        <taxon>Euteleostomi</taxon>
        <taxon>Lepidosauria</taxon>
        <taxon>Squamata</taxon>
        <taxon>Bifurcata</taxon>
        <taxon>Unidentata</taxon>
        <taxon>Episquamata</taxon>
        <taxon>Toxicofera</taxon>
        <taxon>Serpentes</taxon>
        <taxon>Colubroidea</taxon>
        <taxon>Elapidae</taxon>
        <taxon>Hydrophiinae</taxon>
        <taxon>Pseudonaja</taxon>
    </lineage>
</organism>
<comment type="similarity">
    <text evidence="2">Belongs to the KptA/TPT1 family.</text>
</comment>
<evidence type="ECO:0000256" key="3">
    <source>
        <dbReference type="ARBA" id="ARBA00012007"/>
    </source>
</evidence>
<name>A0A670ZIT4_PSETE</name>
<accession>A0A670ZIT4</accession>
<evidence type="ECO:0000313" key="10">
    <source>
        <dbReference type="Proteomes" id="UP000472273"/>
    </source>
</evidence>
<sequence length="349" mass="39255">MAAAGSSGGEEVLQNSARRERKRRSGRRSRDQVREIPSLSPPSFLSFPSLPFPSLPFLPFLPSFLPSFLPFPFLSFLPSFLPSFPSFLPSFLSFPFLSFPFLSFPFLSFPFLSFLPFFLPSFPSFLPYLPHIRKNLHERFPFDPDVRLSKALSYALRHGAEILSLHMSSDGFVDLGEILRLPQFKAWSEEDVKRVVETNEKQRFALCRHPSSGHLQIRANQGHSIQVPELELTPLQDLQDFPETVAHGTLLRHWPAIRQRGLSRMGRTHIHLAPGLPGDGDVLSGMRNSSEVAIILDIPKALADGIPFFRSANGVILSPGNADGLLLPRYFSRALQLRPRRKSEASSRS</sequence>
<feature type="transmembrane region" description="Helical" evidence="8">
    <location>
        <begin position="57"/>
        <end position="77"/>
    </location>
</feature>
<comment type="catalytic activity">
    <reaction evidence="6">
        <text>2'-phospho-[ligated tRNA] + NAD(+) = mature tRNA + ADP-alpha-D-ribose 1'',2''-cyclic phosphate + nicotinamide</text>
        <dbReference type="Rhea" id="RHEA:23324"/>
        <dbReference type="Rhea" id="RHEA-COMP:11106"/>
        <dbReference type="Rhea" id="RHEA-COMP:11107"/>
        <dbReference type="ChEBI" id="CHEBI:17154"/>
        <dbReference type="ChEBI" id="CHEBI:57540"/>
        <dbReference type="ChEBI" id="CHEBI:76596"/>
        <dbReference type="ChEBI" id="CHEBI:82883"/>
        <dbReference type="ChEBI" id="CHEBI:85027"/>
        <dbReference type="EC" id="2.7.1.160"/>
    </reaction>
</comment>
<keyword evidence="10" id="KW-1185">Reference proteome</keyword>
<evidence type="ECO:0000256" key="2">
    <source>
        <dbReference type="ARBA" id="ARBA00009836"/>
    </source>
</evidence>
<keyword evidence="8" id="KW-0472">Membrane</keyword>
<evidence type="ECO:0000256" key="7">
    <source>
        <dbReference type="SAM" id="MobiDB-lite"/>
    </source>
</evidence>
<dbReference type="AlphaFoldDB" id="A0A670ZIT4"/>